<dbReference type="InterPro" id="IPR050662">
    <property type="entry name" value="Sec-metab_biosynth-thioest"/>
</dbReference>
<comment type="caution">
    <text evidence="2">The sequence shown here is derived from an EMBL/GenBank/DDBJ whole genome shotgun (WGS) entry which is preliminary data.</text>
</comment>
<proteinExistence type="predicted"/>
<dbReference type="Gene3D" id="1.10.10.10">
    <property type="entry name" value="Winged helix-like DNA-binding domain superfamily/Winged helix DNA-binding domain"/>
    <property type="match status" value="1"/>
</dbReference>
<dbReference type="CDD" id="cd07725">
    <property type="entry name" value="TTHA1429-like_MBL-fold"/>
    <property type="match status" value="1"/>
</dbReference>
<dbReference type="AlphaFoldDB" id="A0A1L8D4F4"/>
<protein>
    <submittedName>
        <fullName evidence="2">MBL fold hydrolase</fullName>
    </submittedName>
</protein>
<dbReference type="Pfam" id="PF00753">
    <property type="entry name" value="Lactamase_B"/>
    <property type="match status" value="1"/>
</dbReference>
<sequence>MRMVEQILETEIYRVKIPVPFPLKYINCYLTFDEKGWYVIDTGINYPEAQAAWEKAVTDLGFKWENLKTIYLTHYHPDHYGLAGYLQQKSRARVYMAPQEFTAARGFFVKDPQEIYPKFAEFYLQAGVPEEKSREILFHTTRNREMTSPHPEVTFLAPGQKVPFGKYQLTTYFHPGHSPSHLTLHLEELGLLFSGDHLLEKISSNISYWPMYTGQNPLQDYLKSLEALKNLKVDLVLPGHGNPFSNMLGRIDELFAHHEERLKEIKQLTSEGLNPYEITLKIFGENLTPHELRFAVSEVIAHQIYLKS</sequence>
<dbReference type="GO" id="GO:0016787">
    <property type="term" value="F:hydrolase activity"/>
    <property type="evidence" value="ECO:0007669"/>
    <property type="project" value="UniProtKB-KW"/>
</dbReference>
<dbReference type="InterPro" id="IPR036388">
    <property type="entry name" value="WH-like_DNA-bd_sf"/>
</dbReference>
<keyword evidence="2" id="KW-0378">Hydrolase</keyword>
<feature type="domain" description="Metallo-beta-lactamase" evidence="1">
    <location>
        <begin position="25"/>
        <end position="240"/>
    </location>
</feature>
<accession>A0A1L8D4F4</accession>
<dbReference type="InterPro" id="IPR036866">
    <property type="entry name" value="RibonucZ/Hydroxyglut_hydro"/>
</dbReference>
<dbReference type="PANTHER" id="PTHR23131">
    <property type="entry name" value="ENDORIBONUCLEASE LACTB2"/>
    <property type="match status" value="1"/>
</dbReference>
<gene>
    <name evidence="2" type="ORF">ciss_19100</name>
</gene>
<dbReference type="InterPro" id="IPR001279">
    <property type="entry name" value="Metallo-B-lactamas"/>
</dbReference>
<dbReference type="SUPFAM" id="SSF56281">
    <property type="entry name" value="Metallo-hydrolase/oxidoreductase"/>
    <property type="match status" value="1"/>
</dbReference>
<evidence type="ECO:0000259" key="1">
    <source>
        <dbReference type="SMART" id="SM00849"/>
    </source>
</evidence>
<dbReference type="OrthoDB" id="9761531at2"/>
<name>A0A1L8D4F4_9THEO</name>
<reference evidence="3" key="1">
    <citation type="submission" date="2016-12" db="EMBL/GenBank/DDBJ databases">
        <title>Draft Genome Sequences od Carboxydothermus pertinax and islandicus, Hydrogenogenic Carboxydotrophic Bacteria.</title>
        <authorList>
            <person name="Fukuyama Y."/>
            <person name="Ohmae K."/>
            <person name="Yoneda Y."/>
            <person name="Yoshida T."/>
            <person name="Sako Y."/>
        </authorList>
    </citation>
    <scope>NUCLEOTIDE SEQUENCE [LARGE SCALE GENOMIC DNA]</scope>
    <source>
        <strain evidence="3">SET</strain>
    </source>
</reference>
<dbReference type="Gene3D" id="3.60.15.10">
    <property type="entry name" value="Ribonuclease Z/Hydroxyacylglutathione hydrolase-like"/>
    <property type="match status" value="1"/>
</dbReference>
<dbReference type="Proteomes" id="UP000187338">
    <property type="component" value="Unassembled WGS sequence"/>
</dbReference>
<evidence type="ECO:0000313" key="2">
    <source>
        <dbReference type="EMBL" id="GAV25977.1"/>
    </source>
</evidence>
<dbReference type="EMBL" id="BDJL01000125">
    <property type="protein sequence ID" value="GAV25977.1"/>
    <property type="molecule type" value="Genomic_DNA"/>
</dbReference>
<organism evidence="2 3">
    <name type="scientific">Carboxydothermus islandicus</name>
    <dbReference type="NCBI Taxonomy" id="661089"/>
    <lineage>
        <taxon>Bacteria</taxon>
        <taxon>Bacillati</taxon>
        <taxon>Bacillota</taxon>
        <taxon>Clostridia</taxon>
        <taxon>Thermoanaerobacterales</taxon>
        <taxon>Thermoanaerobacteraceae</taxon>
        <taxon>Carboxydothermus</taxon>
    </lineage>
</organism>
<dbReference type="PANTHER" id="PTHR23131:SF4">
    <property type="entry name" value="METALLO-BETA-LACTAMASE SUPERFAMILY POTEIN"/>
    <property type="match status" value="1"/>
</dbReference>
<dbReference type="STRING" id="661089.ciss_19100"/>
<evidence type="ECO:0000313" key="3">
    <source>
        <dbReference type="Proteomes" id="UP000187338"/>
    </source>
</evidence>
<dbReference type="SMART" id="SM00849">
    <property type="entry name" value="Lactamase_B"/>
    <property type="match status" value="1"/>
</dbReference>
<keyword evidence="3" id="KW-1185">Reference proteome</keyword>